<feature type="domain" description="O-acyltransferase WSD1-like N-terminal" evidence="1">
    <location>
        <begin position="7"/>
        <end position="167"/>
    </location>
</feature>
<dbReference type="GO" id="GO:0004144">
    <property type="term" value="F:diacylglycerol O-acyltransferase activity"/>
    <property type="evidence" value="ECO:0007669"/>
    <property type="project" value="InterPro"/>
</dbReference>
<dbReference type="InterPro" id="IPR004255">
    <property type="entry name" value="O-acyltransferase_WSD1_N"/>
</dbReference>
<feature type="domain" description="O-acyltransferase WSD1 C-terminal" evidence="2">
    <location>
        <begin position="299"/>
        <end position="439"/>
    </location>
</feature>
<accession>A0A239F5B1</accession>
<dbReference type="Proteomes" id="UP000198327">
    <property type="component" value="Unassembled WGS sequence"/>
</dbReference>
<evidence type="ECO:0000259" key="2">
    <source>
        <dbReference type="Pfam" id="PF06974"/>
    </source>
</evidence>
<dbReference type="InterPro" id="IPR009721">
    <property type="entry name" value="O-acyltransferase_WSD1_C"/>
</dbReference>
<dbReference type="GO" id="GO:0019432">
    <property type="term" value="P:triglyceride biosynthetic process"/>
    <property type="evidence" value="ECO:0007669"/>
    <property type="project" value="UniProtKB-UniPathway"/>
</dbReference>
<dbReference type="UniPathway" id="UPA00282"/>
<sequence length="453" mass="48814">MSRLDIIDASFHYSGDASRDQYVLVAFAVTGEMPTFGQISDFISTRAAAIPELTKRIVEVPGNLDFPRWVHDDAPAASHVFEISDARTWNDFRRAVDRLVTDPVDATEAAWRVHVARDVSEVPQTSGTSIVVVFQVSHAVADGRGASQLARMLFAPTPDSTARAHVGTVRSLVPAAVGSALTLPIRTAAARLAARKARRAYAHEHGFEPLQRDSHRPGIRGNADPTPSRVSHVHVCAPGLLTQSTLSVTTLALTAVSLATERYLDAVGDTTPDTLNSLVPMAVPDDSPWNAVNRVVNGAVDLHVTTPDLRERAQAIRASLRRTRAEMTDPLLLRWISAENLIPAPVFLAMKKLTARRVRPNHSVPETVLTNSTVISVDRGTKDLELCGAPALFTAGFPMLGPARSLTHGFYGLGDTISVCVVACPDTFPDHERYSEILVAAVTDVAEATAGRT</sequence>
<dbReference type="Pfam" id="PF06974">
    <property type="entry name" value="WS_DGAT_C"/>
    <property type="match status" value="1"/>
</dbReference>
<reference evidence="4" key="1">
    <citation type="submission" date="2017-06" db="EMBL/GenBank/DDBJ databases">
        <authorList>
            <person name="Varghese N."/>
            <person name="Submissions S."/>
        </authorList>
    </citation>
    <scope>NUCLEOTIDE SEQUENCE [LARGE SCALE GENOMIC DNA]</scope>
    <source>
        <strain evidence="4">JCM 23211</strain>
    </source>
</reference>
<gene>
    <name evidence="3" type="ORF">SAMN05421642_10390</name>
</gene>
<evidence type="ECO:0000259" key="1">
    <source>
        <dbReference type="Pfam" id="PF03007"/>
    </source>
</evidence>
<evidence type="ECO:0000313" key="3">
    <source>
        <dbReference type="EMBL" id="SNS51443.1"/>
    </source>
</evidence>
<dbReference type="RefSeq" id="WP_089244095.1">
    <property type="nucleotide sequence ID" value="NZ_FZOW01000003.1"/>
</dbReference>
<keyword evidence="4" id="KW-1185">Reference proteome</keyword>
<name>A0A239F5B1_9NOCA</name>
<dbReference type="EMBL" id="FZOW01000003">
    <property type="protein sequence ID" value="SNS51443.1"/>
    <property type="molecule type" value="Genomic_DNA"/>
</dbReference>
<dbReference type="Pfam" id="PF03007">
    <property type="entry name" value="WS_DGAT_cat"/>
    <property type="match status" value="1"/>
</dbReference>
<protein>
    <submittedName>
        <fullName evidence="3">Uncharacterized protein</fullName>
    </submittedName>
</protein>
<dbReference type="AlphaFoldDB" id="A0A239F5B1"/>
<proteinExistence type="predicted"/>
<organism evidence="3 4">
    <name type="scientific">Rhodococcoides kyotonense</name>
    <dbReference type="NCBI Taxonomy" id="398843"/>
    <lineage>
        <taxon>Bacteria</taxon>
        <taxon>Bacillati</taxon>
        <taxon>Actinomycetota</taxon>
        <taxon>Actinomycetes</taxon>
        <taxon>Mycobacteriales</taxon>
        <taxon>Nocardiaceae</taxon>
        <taxon>Rhodococcoides</taxon>
    </lineage>
</organism>
<dbReference type="OrthoDB" id="4503239at2"/>
<evidence type="ECO:0000313" key="4">
    <source>
        <dbReference type="Proteomes" id="UP000198327"/>
    </source>
</evidence>